<accession>A0A1X6P3S1</accession>
<sequence length="81" mass="8806">MEGGADSAGAADDDNDELFHFRKELGITDHQKTAFLGRLVEKFYGIGAKPDEHMAPTGAVLRCAVSRMVAVENPLDPPNHR</sequence>
<reference evidence="1 2" key="1">
    <citation type="submission" date="2017-03" db="EMBL/GenBank/DDBJ databases">
        <title>WGS assembly of Porphyra umbilicalis.</title>
        <authorList>
            <person name="Brawley S.H."/>
            <person name="Blouin N.A."/>
            <person name="Ficko-Blean E."/>
            <person name="Wheeler G.L."/>
            <person name="Lohr M."/>
            <person name="Goodson H.V."/>
            <person name="Jenkins J.W."/>
            <person name="Blaby-Haas C.E."/>
            <person name="Helliwell K.E."/>
            <person name="Chan C."/>
            <person name="Marriage T."/>
            <person name="Bhattacharya D."/>
            <person name="Klein A.S."/>
            <person name="Badis Y."/>
            <person name="Brodie J."/>
            <person name="Cao Y."/>
            <person name="Collen J."/>
            <person name="Dittami S.M."/>
            <person name="Gachon C.M."/>
            <person name="Green B.R."/>
            <person name="Karpowicz S."/>
            <person name="Kim J.W."/>
            <person name="Kudahl U."/>
            <person name="Lin S."/>
            <person name="Michel G."/>
            <person name="Mittag M."/>
            <person name="Olson B.J."/>
            <person name="Pangilinan J."/>
            <person name="Peng Y."/>
            <person name="Qiu H."/>
            <person name="Shu S."/>
            <person name="Singer J.T."/>
            <person name="Smith A.G."/>
            <person name="Sprecher B.N."/>
            <person name="Wagner V."/>
            <person name="Wang W."/>
            <person name="Wang Z.-Y."/>
            <person name="Yan J."/>
            <person name="Yarish C."/>
            <person name="Zoeuner-Riek S."/>
            <person name="Zhuang Y."/>
            <person name="Zou Y."/>
            <person name="Lindquist E.A."/>
            <person name="Grimwood J."/>
            <person name="Barry K."/>
            <person name="Rokhsar D.S."/>
            <person name="Schmutz J."/>
            <person name="Stiller J.W."/>
            <person name="Grossman A.R."/>
            <person name="Prochnik S.E."/>
        </authorList>
    </citation>
    <scope>NUCLEOTIDE SEQUENCE [LARGE SCALE GENOMIC DNA]</scope>
    <source>
        <strain evidence="1">4086291</strain>
    </source>
</reference>
<protein>
    <submittedName>
        <fullName evidence="1">Uncharacterized protein</fullName>
    </submittedName>
</protein>
<organism evidence="1 2">
    <name type="scientific">Porphyra umbilicalis</name>
    <name type="common">Purple laver</name>
    <name type="synonym">Red alga</name>
    <dbReference type="NCBI Taxonomy" id="2786"/>
    <lineage>
        <taxon>Eukaryota</taxon>
        <taxon>Rhodophyta</taxon>
        <taxon>Bangiophyceae</taxon>
        <taxon>Bangiales</taxon>
        <taxon>Bangiaceae</taxon>
        <taxon>Porphyra</taxon>
    </lineage>
</organism>
<keyword evidence="2" id="KW-1185">Reference proteome</keyword>
<gene>
    <name evidence="1" type="ORF">BU14_0242s0001</name>
</gene>
<proteinExistence type="predicted"/>
<dbReference type="AlphaFoldDB" id="A0A1X6P3S1"/>
<dbReference type="Proteomes" id="UP000218209">
    <property type="component" value="Unassembled WGS sequence"/>
</dbReference>
<name>A0A1X6P3S1_PORUM</name>
<dbReference type="EMBL" id="KV918908">
    <property type="protein sequence ID" value="OSX75283.1"/>
    <property type="molecule type" value="Genomic_DNA"/>
</dbReference>
<evidence type="ECO:0000313" key="2">
    <source>
        <dbReference type="Proteomes" id="UP000218209"/>
    </source>
</evidence>
<evidence type="ECO:0000313" key="1">
    <source>
        <dbReference type="EMBL" id="OSX75283.1"/>
    </source>
</evidence>